<sequence>MAPFRIKVKGLRGLPAIEKRKWEREPRFYLSVYICDKRKDTSKIVQRDSLEWNEYIELLSLDNSSTPTPTPDADLRLLLYRAHTIKEDEGIFSARGMAKASFQKDIKLEGYSTLNMTDNVIHLQFQNRTLRNDDLDVIICFFGDEDLHQQAHLVNKNTNSAIERIDSSEPNDVVDRAIAGPAMAENSLDPWMILLDRIDVIMRITEKLSQVHPYAAMASSVLLGTYKVCIVLRLLVTLY</sequence>
<protein>
    <submittedName>
        <fullName evidence="1">Unplaced genomic scaffold SPHSTscaffold_112, whole genome shotgun sequence</fullName>
    </submittedName>
</protein>
<organism evidence="1 2">
    <name type="scientific">Sphaerobolus stellatus (strain SS14)</name>
    <dbReference type="NCBI Taxonomy" id="990650"/>
    <lineage>
        <taxon>Eukaryota</taxon>
        <taxon>Fungi</taxon>
        <taxon>Dikarya</taxon>
        <taxon>Basidiomycota</taxon>
        <taxon>Agaricomycotina</taxon>
        <taxon>Agaricomycetes</taxon>
        <taxon>Phallomycetidae</taxon>
        <taxon>Geastrales</taxon>
        <taxon>Sphaerobolaceae</taxon>
        <taxon>Sphaerobolus</taxon>
    </lineage>
</organism>
<dbReference type="EMBL" id="KN837187">
    <property type="protein sequence ID" value="KIJ35558.1"/>
    <property type="molecule type" value="Genomic_DNA"/>
</dbReference>
<evidence type="ECO:0000313" key="2">
    <source>
        <dbReference type="Proteomes" id="UP000054279"/>
    </source>
</evidence>
<name>A0A0C9TYL1_SPHS4</name>
<evidence type="ECO:0000313" key="1">
    <source>
        <dbReference type="EMBL" id="KIJ35558.1"/>
    </source>
</evidence>
<dbReference type="Proteomes" id="UP000054279">
    <property type="component" value="Unassembled WGS sequence"/>
</dbReference>
<reference evidence="1 2" key="1">
    <citation type="submission" date="2014-06" db="EMBL/GenBank/DDBJ databases">
        <title>Evolutionary Origins and Diversification of the Mycorrhizal Mutualists.</title>
        <authorList>
            <consortium name="DOE Joint Genome Institute"/>
            <consortium name="Mycorrhizal Genomics Consortium"/>
            <person name="Kohler A."/>
            <person name="Kuo A."/>
            <person name="Nagy L.G."/>
            <person name="Floudas D."/>
            <person name="Copeland A."/>
            <person name="Barry K.W."/>
            <person name="Cichocki N."/>
            <person name="Veneault-Fourrey C."/>
            <person name="LaButti K."/>
            <person name="Lindquist E.A."/>
            <person name="Lipzen A."/>
            <person name="Lundell T."/>
            <person name="Morin E."/>
            <person name="Murat C."/>
            <person name="Riley R."/>
            <person name="Ohm R."/>
            <person name="Sun H."/>
            <person name="Tunlid A."/>
            <person name="Henrissat B."/>
            <person name="Grigoriev I.V."/>
            <person name="Hibbett D.S."/>
            <person name="Martin F."/>
        </authorList>
    </citation>
    <scope>NUCLEOTIDE SEQUENCE [LARGE SCALE GENOMIC DNA]</scope>
    <source>
        <strain evidence="1 2">SS14</strain>
    </source>
</reference>
<dbReference type="AlphaFoldDB" id="A0A0C9TYL1"/>
<keyword evidence="2" id="KW-1185">Reference proteome</keyword>
<dbReference type="HOGENOM" id="CLU_089047_0_0_1"/>
<accession>A0A0C9TYL1</accession>
<proteinExistence type="predicted"/>
<gene>
    <name evidence="1" type="ORF">M422DRAFT_51443</name>
</gene>